<proteinExistence type="predicted"/>
<keyword evidence="2" id="KW-0732">Signal</keyword>
<dbReference type="AlphaFoldDB" id="A0A0F4GMF5"/>
<comment type="caution">
    <text evidence="3">The sequence shown here is derived from an EMBL/GenBank/DDBJ whole genome shotgun (WGS) entry which is preliminary data.</text>
</comment>
<sequence>MHFKYLAATAFTVAVTAAPTADQPGVALEAKRDAYNAGYGDDKNTWGSGSNWVDHANRPSNYGGQADGYKAKREANKQDYGHQKQDWNHGKNNGQG</sequence>
<feature type="region of interest" description="Disordered" evidence="1">
    <location>
        <begin position="37"/>
        <end position="96"/>
    </location>
</feature>
<accession>A0A0F4GMF5</accession>
<feature type="compositionally biased region" description="Basic and acidic residues" evidence="1">
    <location>
        <begin position="69"/>
        <end position="89"/>
    </location>
</feature>
<organism evidence="3 4">
    <name type="scientific">Zymoseptoria brevis</name>
    <dbReference type="NCBI Taxonomy" id="1047168"/>
    <lineage>
        <taxon>Eukaryota</taxon>
        <taxon>Fungi</taxon>
        <taxon>Dikarya</taxon>
        <taxon>Ascomycota</taxon>
        <taxon>Pezizomycotina</taxon>
        <taxon>Dothideomycetes</taxon>
        <taxon>Dothideomycetidae</taxon>
        <taxon>Mycosphaerellales</taxon>
        <taxon>Mycosphaerellaceae</taxon>
        <taxon>Zymoseptoria</taxon>
    </lineage>
</organism>
<dbReference type="Proteomes" id="UP000033647">
    <property type="component" value="Unassembled WGS sequence"/>
</dbReference>
<evidence type="ECO:0000313" key="4">
    <source>
        <dbReference type="Proteomes" id="UP000033647"/>
    </source>
</evidence>
<evidence type="ECO:0000256" key="2">
    <source>
        <dbReference type="SAM" id="SignalP"/>
    </source>
</evidence>
<evidence type="ECO:0000313" key="3">
    <source>
        <dbReference type="EMBL" id="KJX98257.1"/>
    </source>
</evidence>
<gene>
    <name evidence="3" type="ORF">TI39_contig423g00002</name>
</gene>
<keyword evidence="4" id="KW-1185">Reference proteome</keyword>
<dbReference type="EMBL" id="LAFY01000415">
    <property type="protein sequence ID" value="KJX98257.1"/>
    <property type="molecule type" value="Genomic_DNA"/>
</dbReference>
<protein>
    <submittedName>
        <fullName evidence="3">Uncharacterized protein</fullName>
    </submittedName>
</protein>
<evidence type="ECO:0000256" key="1">
    <source>
        <dbReference type="SAM" id="MobiDB-lite"/>
    </source>
</evidence>
<feature type="chain" id="PRO_5002468662" evidence="2">
    <location>
        <begin position="18"/>
        <end position="96"/>
    </location>
</feature>
<dbReference type="OrthoDB" id="10442053at2759"/>
<feature type="signal peptide" evidence="2">
    <location>
        <begin position="1"/>
        <end position="17"/>
    </location>
</feature>
<reference evidence="3 4" key="1">
    <citation type="submission" date="2015-03" db="EMBL/GenBank/DDBJ databases">
        <title>RNA-seq based gene annotation and comparative genomics of four Zymoseptoria species reveal species-specific pathogenicity related genes and transposable element activity.</title>
        <authorList>
            <person name="Grandaubert J."/>
            <person name="Bhattacharyya A."/>
            <person name="Stukenbrock E.H."/>
        </authorList>
    </citation>
    <scope>NUCLEOTIDE SEQUENCE [LARGE SCALE GENOMIC DNA]</scope>
    <source>
        <strain evidence="3 4">Zb18110</strain>
    </source>
</reference>
<name>A0A0F4GMF5_9PEZI</name>